<evidence type="ECO:0000313" key="6">
    <source>
        <dbReference type="EMBL" id="SEG62248.1"/>
    </source>
</evidence>
<dbReference type="GO" id="GO:0008234">
    <property type="term" value="F:cysteine-type peptidase activity"/>
    <property type="evidence" value="ECO:0007669"/>
    <property type="project" value="UniProtKB-KW"/>
</dbReference>
<reference evidence="7" key="1">
    <citation type="submission" date="2016-10" db="EMBL/GenBank/DDBJ databases">
        <authorList>
            <person name="Varghese N."/>
            <person name="Submissions S."/>
        </authorList>
    </citation>
    <scope>NUCLEOTIDE SEQUENCE [LARGE SCALE GENOMIC DNA]</scope>
    <source>
        <strain evidence="7">DSM 22361</strain>
    </source>
</reference>
<feature type="domain" description="NlpC/P60" evidence="5">
    <location>
        <begin position="126"/>
        <end position="254"/>
    </location>
</feature>
<name>A0A1H6BNH2_9SPHI</name>
<evidence type="ECO:0000313" key="7">
    <source>
        <dbReference type="Proteomes" id="UP000236731"/>
    </source>
</evidence>
<dbReference type="Proteomes" id="UP000236731">
    <property type="component" value="Unassembled WGS sequence"/>
</dbReference>
<sequence>MALAVCTLSSISVYQEPKIAAVRVYELLFGEGLLVLERAKEWVYIRVLETDIQGWVMEGQFEEVDAVPTYDFIVDDVGGFALGDEQATIALFHGSPMPENGVLTTKVNTYNFLNDPLKVNFGFEVERDRETLENFTATYLNKTVAHKGRTEHGLDSIGLCGLFYRHFGFELPKDLESMLTLGKAIDFISEIQDGDLAFFENEEGIVDHVGLVVSEDEVLHVREKVRIDHLDNEGLFNKDLNQVTHKLRIVKRIFD</sequence>
<dbReference type="AlphaFoldDB" id="A0A1H6BNH2"/>
<dbReference type="PANTHER" id="PTHR47053">
    <property type="entry name" value="MUREIN DD-ENDOPEPTIDASE MEPH-RELATED"/>
    <property type="match status" value="1"/>
</dbReference>
<accession>A0A1H6BNH2</accession>
<dbReference type="Pfam" id="PF18348">
    <property type="entry name" value="SH3_16"/>
    <property type="match status" value="1"/>
</dbReference>
<evidence type="ECO:0000256" key="2">
    <source>
        <dbReference type="ARBA" id="ARBA00022670"/>
    </source>
</evidence>
<organism evidence="6 7">
    <name type="scientific">Sphingobacterium lactis</name>
    <dbReference type="NCBI Taxonomy" id="797291"/>
    <lineage>
        <taxon>Bacteria</taxon>
        <taxon>Pseudomonadati</taxon>
        <taxon>Bacteroidota</taxon>
        <taxon>Sphingobacteriia</taxon>
        <taxon>Sphingobacteriales</taxon>
        <taxon>Sphingobacteriaceae</taxon>
        <taxon>Sphingobacterium</taxon>
    </lineage>
</organism>
<keyword evidence="3" id="KW-0378">Hydrolase</keyword>
<comment type="similarity">
    <text evidence="1">Belongs to the peptidase C40 family.</text>
</comment>
<protein>
    <submittedName>
        <fullName evidence="6">NlpC/P60 family protein</fullName>
    </submittedName>
</protein>
<dbReference type="InterPro" id="IPR051202">
    <property type="entry name" value="Peptidase_C40"/>
</dbReference>
<keyword evidence="2" id="KW-0645">Protease</keyword>
<evidence type="ECO:0000259" key="5">
    <source>
        <dbReference type="PROSITE" id="PS51935"/>
    </source>
</evidence>
<dbReference type="RefSeq" id="WP_103907304.1">
    <property type="nucleotide sequence ID" value="NZ_CP049246.1"/>
</dbReference>
<keyword evidence="7" id="KW-1185">Reference proteome</keyword>
<dbReference type="PANTHER" id="PTHR47053:SF1">
    <property type="entry name" value="MUREIN DD-ENDOPEPTIDASE MEPH-RELATED"/>
    <property type="match status" value="1"/>
</dbReference>
<dbReference type="InterPro" id="IPR038765">
    <property type="entry name" value="Papain-like_cys_pep_sf"/>
</dbReference>
<dbReference type="InterPro" id="IPR041382">
    <property type="entry name" value="SH3_16"/>
</dbReference>
<dbReference type="SUPFAM" id="SSF54001">
    <property type="entry name" value="Cysteine proteinases"/>
    <property type="match status" value="1"/>
</dbReference>
<dbReference type="OrthoDB" id="9813368at2"/>
<evidence type="ECO:0000256" key="3">
    <source>
        <dbReference type="ARBA" id="ARBA00022801"/>
    </source>
</evidence>
<dbReference type="PROSITE" id="PS51935">
    <property type="entry name" value="NLPC_P60"/>
    <property type="match status" value="1"/>
</dbReference>
<gene>
    <name evidence="6" type="ORF">SAMN05421877_11124</name>
</gene>
<dbReference type="GO" id="GO:0006508">
    <property type="term" value="P:proteolysis"/>
    <property type="evidence" value="ECO:0007669"/>
    <property type="project" value="UniProtKB-KW"/>
</dbReference>
<dbReference type="InterPro" id="IPR000064">
    <property type="entry name" value="NLP_P60_dom"/>
</dbReference>
<dbReference type="Pfam" id="PF00877">
    <property type="entry name" value="NLPC_P60"/>
    <property type="match status" value="1"/>
</dbReference>
<evidence type="ECO:0000256" key="1">
    <source>
        <dbReference type="ARBA" id="ARBA00007074"/>
    </source>
</evidence>
<dbReference type="Gene3D" id="2.30.30.40">
    <property type="entry name" value="SH3 Domains"/>
    <property type="match status" value="1"/>
</dbReference>
<proteinExistence type="inferred from homology"/>
<dbReference type="Gene3D" id="3.90.1720.10">
    <property type="entry name" value="endopeptidase domain like (from Nostoc punctiforme)"/>
    <property type="match status" value="1"/>
</dbReference>
<evidence type="ECO:0000256" key="4">
    <source>
        <dbReference type="ARBA" id="ARBA00022807"/>
    </source>
</evidence>
<dbReference type="EMBL" id="FNUT01000011">
    <property type="protein sequence ID" value="SEG62248.1"/>
    <property type="molecule type" value="Genomic_DNA"/>
</dbReference>
<keyword evidence="4" id="KW-0788">Thiol protease</keyword>